<feature type="compositionally biased region" description="Polar residues" evidence="1">
    <location>
        <begin position="351"/>
        <end position="378"/>
    </location>
</feature>
<sequence length="557" mass="59619">MGAKTSDSTVQAAGRQISSKNATRLSKAFAEIGKLLIDAGVVDKQSLESLFGEENTTAKNEPEVSVEADAQAPIAAAAGEESFTTQVKRVTWHDRLRTTLRFFGNRYEMLHNCPENDFARRVGVDTDRETAIAQLRDDLIAILVELTKDHPGPSDSDSGYYYSPYMELASSSGEKVITVAFDCPTQAIAAAASRTTNRRPVEGVLFRIDEPSESAPSVGPGLPLYVPKAVAEEALSTVSGLPLDAHDNLSQHSNPDIAGVMLSAAIQGNDFTVSGYLYDWSQSDKVAKIAANKEQLGMSMNANAIGHEAEVEGRKVFWVDKLELLGANILFSEKATYRQTRLLSAGGFDDTPTSPEGHSGTETPAAQIAAASSDSPNPSGEDKDMTVDSEVKQQLADMSKTVGDLASMIKDIVPAVQSVQTGLQTVQAQVTNIEKEREDNRAAIAAQAQQQQQQEQQQQFMATLQTAIKDAVSTEVSAAVAKAVNPSGQPARKTVSLAAQANGTGGAVDQPQMQALLQLASLEGELAALRKNPSVDGFEEIKLVDKIAQHKREYQLA</sequence>
<dbReference type="EMBL" id="JAMPKM010000015">
    <property type="protein sequence ID" value="MEP0819608.1"/>
    <property type="molecule type" value="Genomic_DNA"/>
</dbReference>
<evidence type="ECO:0000256" key="1">
    <source>
        <dbReference type="SAM" id="MobiDB-lite"/>
    </source>
</evidence>
<reference evidence="2 3" key="1">
    <citation type="submission" date="2022-04" db="EMBL/GenBank/DDBJ databases">
        <title>Positive selection, recombination, and allopatry shape intraspecific diversity of widespread and dominant cyanobacteria.</title>
        <authorList>
            <person name="Wei J."/>
            <person name="Shu W."/>
            <person name="Hu C."/>
        </authorList>
    </citation>
    <scope>NUCLEOTIDE SEQUENCE [LARGE SCALE GENOMIC DNA]</scope>
    <source>
        <strain evidence="2 3">GB2-A4</strain>
    </source>
</reference>
<protein>
    <submittedName>
        <fullName evidence="2">Uncharacterized protein</fullName>
    </submittedName>
</protein>
<evidence type="ECO:0000313" key="2">
    <source>
        <dbReference type="EMBL" id="MEP0819608.1"/>
    </source>
</evidence>
<dbReference type="RefSeq" id="WP_190440648.1">
    <property type="nucleotide sequence ID" value="NZ_JAMPKM010000015.1"/>
</dbReference>
<feature type="compositionally biased region" description="Basic and acidic residues" evidence="1">
    <location>
        <begin position="380"/>
        <end position="389"/>
    </location>
</feature>
<evidence type="ECO:0000313" key="3">
    <source>
        <dbReference type="Proteomes" id="UP001464891"/>
    </source>
</evidence>
<feature type="region of interest" description="Disordered" evidence="1">
    <location>
        <begin position="346"/>
        <end position="389"/>
    </location>
</feature>
<dbReference type="Proteomes" id="UP001464891">
    <property type="component" value="Unassembled WGS sequence"/>
</dbReference>
<gene>
    <name evidence="2" type="ORF">NC998_21140</name>
</gene>
<keyword evidence="3" id="KW-1185">Reference proteome</keyword>
<name>A0ABV0JE85_9CYAN</name>
<organism evidence="2 3">
    <name type="scientific">Trichocoleus desertorum GB2-A4</name>
    <dbReference type="NCBI Taxonomy" id="2933944"/>
    <lineage>
        <taxon>Bacteria</taxon>
        <taxon>Bacillati</taxon>
        <taxon>Cyanobacteriota</taxon>
        <taxon>Cyanophyceae</taxon>
        <taxon>Leptolyngbyales</taxon>
        <taxon>Trichocoleusaceae</taxon>
        <taxon>Trichocoleus</taxon>
    </lineage>
</organism>
<comment type="caution">
    <text evidence="2">The sequence shown here is derived from an EMBL/GenBank/DDBJ whole genome shotgun (WGS) entry which is preliminary data.</text>
</comment>
<accession>A0ABV0JE85</accession>
<proteinExistence type="predicted"/>